<keyword evidence="5 7" id="KW-0456">Lyase</keyword>
<dbReference type="InterPro" id="IPR015424">
    <property type="entry name" value="PyrdxlP-dep_Trfase"/>
</dbReference>
<dbReference type="Pfam" id="PF00282">
    <property type="entry name" value="Pyridoxal_deC"/>
    <property type="match status" value="1"/>
</dbReference>
<dbReference type="GO" id="GO:0004058">
    <property type="term" value="F:aromatic-L-amino-acid decarboxylase activity"/>
    <property type="evidence" value="ECO:0007669"/>
    <property type="project" value="UniProtKB-EC"/>
</dbReference>
<dbReference type="GO" id="GO:0006520">
    <property type="term" value="P:amino acid metabolic process"/>
    <property type="evidence" value="ECO:0007669"/>
    <property type="project" value="InterPro"/>
</dbReference>
<dbReference type="PANTHER" id="PTHR11999">
    <property type="entry name" value="GROUP II PYRIDOXAL-5-PHOSPHATE DECARBOXYLASE"/>
    <property type="match status" value="1"/>
</dbReference>
<dbReference type="GO" id="GO:0030170">
    <property type="term" value="F:pyridoxal phosphate binding"/>
    <property type="evidence" value="ECO:0007669"/>
    <property type="project" value="InterPro"/>
</dbReference>
<evidence type="ECO:0000256" key="7">
    <source>
        <dbReference type="RuleBase" id="RU000382"/>
    </source>
</evidence>
<keyword evidence="3" id="KW-0210">Decarboxylase</keyword>
<feature type="region of interest" description="Disordered" evidence="8">
    <location>
        <begin position="562"/>
        <end position="594"/>
    </location>
</feature>
<dbReference type="EC" id="4.1.1.28" evidence="9"/>
<evidence type="ECO:0000256" key="8">
    <source>
        <dbReference type="SAM" id="MobiDB-lite"/>
    </source>
</evidence>
<dbReference type="Gene3D" id="3.90.1150.170">
    <property type="match status" value="1"/>
</dbReference>
<dbReference type="RefSeq" id="WP_238361367.1">
    <property type="nucleotide sequence ID" value="NZ_BAABJL010000056.1"/>
</dbReference>
<comment type="similarity">
    <text evidence="2 7">Belongs to the group II decarboxylase family.</text>
</comment>
<evidence type="ECO:0000256" key="5">
    <source>
        <dbReference type="ARBA" id="ARBA00023239"/>
    </source>
</evidence>
<comment type="caution">
    <text evidence="9">The sequence shown here is derived from an EMBL/GenBank/DDBJ whole genome shotgun (WGS) entry which is preliminary data.</text>
</comment>
<evidence type="ECO:0000256" key="2">
    <source>
        <dbReference type="ARBA" id="ARBA00009533"/>
    </source>
</evidence>
<organism evidence="9 10">
    <name type="scientific">Actinopolymorpha pittospori</name>
    <dbReference type="NCBI Taxonomy" id="648752"/>
    <lineage>
        <taxon>Bacteria</taxon>
        <taxon>Bacillati</taxon>
        <taxon>Actinomycetota</taxon>
        <taxon>Actinomycetes</taxon>
        <taxon>Propionibacteriales</taxon>
        <taxon>Actinopolymorphaceae</taxon>
        <taxon>Actinopolymorpha</taxon>
    </lineage>
</organism>
<evidence type="ECO:0000256" key="3">
    <source>
        <dbReference type="ARBA" id="ARBA00022793"/>
    </source>
</evidence>
<dbReference type="PANTHER" id="PTHR11999:SF70">
    <property type="entry name" value="MIP05841P"/>
    <property type="match status" value="1"/>
</dbReference>
<feature type="region of interest" description="Disordered" evidence="8">
    <location>
        <begin position="478"/>
        <end position="497"/>
    </location>
</feature>
<protein>
    <submittedName>
        <fullName evidence="9">Aromatic-L-amino-acid decarboxylase</fullName>
        <ecNumber evidence="9">4.1.1.28</ecNumber>
    </submittedName>
</protein>
<dbReference type="InterPro" id="IPR010977">
    <property type="entry name" value="Aromatic_deC"/>
</dbReference>
<proteinExistence type="inferred from homology"/>
<keyword evidence="10" id="KW-1185">Reference proteome</keyword>
<feature type="modified residue" description="N6-(pyridoxal phosphate)lysine" evidence="6">
    <location>
        <position position="295"/>
    </location>
</feature>
<dbReference type="SUPFAM" id="SSF53383">
    <property type="entry name" value="PLP-dependent transferases"/>
    <property type="match status" value="1"/>
</dbReference>
<evidence type="ECO:0000256" key="1">
    <source>
        <dbReference type="ARBA" id="ARBA00001933"/>
    </source>
</evidence>
<dbReference type="Proteomes" id="UP000638648">
    <property type="component" value="Unassembled WGS sequence"/>
</dbReference>
<evidence type="ECO:0000313" key="10">
    <source>
        <dbReference type="Proteomes" id="UP000638648"/>
    </source>
</evidence>
<feature type="compositionally biased region" description="Basic residues" evidence="8">
    <location>
        <begin position="562"/>
        <end position="581"/>
    </location>
</feature>
<comment type="cofactor">
    <cofactor evidence="1 6 7">
        <name>pyridoxal 5'-phosphate</name>
        <dbReference type="ChEBI" id="CHEBI:597326"/>
    </cofactor>
</comment>
<name>A0A927MM45_9ACTN</name>
<dbReference type="EMBL" id="JADBEM010000001">
    <property type="protein sequence ID" value="MBE1603186.1"/>
    <property type="molecule type" value="Genomic_DNA"/>
</dbReference>
<sequence>MSQFPLEPGRAEMAEMGTLVLDHVLDFVAGLRDRPANGVADRDTATLVREFLAPPPEKPGDLRELLDRVDRAVDHAHEIAGPGMMAYVPGGGLYTAALAEFYNRATNRFGSLAFQSPALSALEESVLRWAAQDVCGLPAGSTGLLTSGGSMATFSAVVAARHAHLGEDLRSGTLYITESTHHSVAKAARLAGIPARGVRIVPSDDDLRMDVDAAAAMIRSDRAAGLHPFLLVGSAGTTNTGCVDPLPAMADLAEQENLWFHVDAACGGFFRLTNRGRRRLAGTERADSVTLDPHKSLFIPYGTGALVVRDPATLYAAHAGDAGYLQDIGTTDGLPTYARMGPELSREVRGLRAWLPLHLHGVTAFRDALEEKLDLAEHAHDKLSTVPALEVPWRPELTTVAFRVRPRATGTAAAEEADRATRHLLDRVNASRRVLLASTVIAGRQTIRLCILVHRTHGDRVGEALDLITAAAEDLWGPSLRDDEGSNPGTRRPRSRSRIVRCRARPANTDLHPGVTRLRPAVQPLRPIFPVGVTPTTGGSHGHAWPIPVPATVPRLRRRRCRRGNARHRGVHREHRFRRPPQGREPLHPRHRLR</sequence>
<dbReference type="PRINTS" id="PR00800">
    <property type="entry name" value="YHDCRBOXLASE"/>
</dbReference>
<dbReference type="Gene3D" id="3.40.640.10">
    <property type="entry name" value="Type I PLP-dependent aspartate aminotransferase-like (Major domain)"/>
    <property type="match status" value="1"/>
</dbReference>
<gene>
    <name evidence="9" type="ORF">HEB94_000034</name>
</gene>
<dbReference type="InterPro" id="IPR015421">
    <property type="entry name" value="PyrdxlP-dep_Trfase_major"/>
</dbReference>
<evidence type="ECO:0000256" key="6">
    <source>
        <dbReference type="PIRSR" id="PIRSR602129-50"/>
    </source>
</evidence>
<accession>A0A927MM45</accession>
<dbReference type="Gene3D" id="3.90.1150.10">
    <property type="entry name" value="Aspartate Aminotransferase, domain 1"/>
    <property type="match status" value="1"/>
</dbReference>
<dbReference type="InterPro" id="IPR002129">
    <property type="entry name" value="PyrdxlP-dep_de-COase"/>
</dbReference>
<keyword evidence="4 6" id="KW-0663">Pyridoxal phosphate</keyword>
<evidence type="ECO:0000313" key="9">
    <source>
        <dbReference type="EMBL" id="MBE1603186.1"/>
    </source>
</evidence>
<evidence type="ECO:0000256" key="4">
    <source>
        <dbReference type="ARBA" id="ARBA00022898"/>
    </source>
</evidence>
<dbReference type="GO" id="GO:0005737">
    <property type="term" value="C:cytoplasm"/>
    <property type="evidence" value="ECO:0007669"/>
    <property type="project" value="TreeGrafter"/>
</dbReference>
<reference evidence="9" key="1">
    <citation type="submission" date="2020-10" db="EMBL/GenBank/DDBJ databases">
        <title>Sequencing the genomes of 1000 actinobacteria strains.</title>
        <authorList>
            <person name="Klenk H.-P."/>
        </authorList>
    </citation>
    <scope>NUCLEOTIDE SEQUENCE</scope>
    <source>
        <strain evidence="9">DSM 45354</strain>
    </source>
</reference>
<dbReference type="InterPro" id="IPR015422">
    <property type="entry name" value="PyrdxlP-dep_Trfase_small"/>
</dbReference>
<dbReference type="GO" id="GO:0019752">
    <property type="term" value="P:carboxylic acid metabolic process"/>
    <property type="evidence" value="ECO:0007669"/>
    <property type="project" value="InterPro"/>
</dbReference>
<dbReference type="AlphaFoldDB" id="A0A927MM45"/>